<evidence type="ECO:0000313" key="4">
    <source>
        <dbReference type="EMBL" id="SUD92012.1"/>
    </source>
</evidence>
<reference evidence="4 5" key="1">
    <citation type="submission" date="2018-06" db="EMBL/GenBank/DDBJ databases">
        <authorList>
            <consortium name="Pathogen Informatics"/>
            <person name="Doyle S."/>
        </authorList>
    </citation>
    <scope>NUCLEOTIDE SEQUENCE [LARGE SCALE GENOMIC DNA]</scope>
    <source>
        <strain evidence="4 5">NCTC10526</strain>
    </source>
</reference>
<evidence type="ECO:0000313" key="5">
    <source>
        <dbReference type="Proteomes" id="UP000254123"/>
    </source>
</evidence>
<protein>
    <submittedName>
        <fullName evidence="4">N-substituted formamide deformylase</fullName>
        <ecNumber evidence="4">3.5.1.91</ecNumber>
    </submittedName>
</protein>
<dbReference type="InterPro" id="IPR013108">
    <property type="entry name" value="Amidohydro_3"/>
</dbReference>
<dbReference type="CDD" id="cd01300">
    <property type="entry name" value="YtcJ_like"/>
    <property type="match status" value="1"/>
</dbReference>
<feature type="compositionally biased region" description="Polar residues" evidence="1">
    <location>
        <begin position="201"/>
        <end position="210"/>
    </location>
</feature>
<evidence type="ECO:0000256" key="2">
    <source>
        <dbReference type="SAM" id="SignalP"/>
    </source>
</evidence>
<dbReference type="PROSITE" id="PS51257">
    <property type="entry name" value="PROKAR_LIPOPROTEIN"/>
    <property type="match status" value="1"/>
</dbReference>
<name>A0A379LQC8_9GAMM</name>
<dbReference type="EC" id="3.5.1.91" evidence="4"/>
<accession>A0A379LQC8</accession>
<dbReference type="InterPro" id="IPR032466">
    <property type="entry name" value="Metal_Hydrolase"/>
</dbReference>
<dbReference type="SUPFAM" id="SSF51338">
    <property type="entry name" value="Composite domain of metallo-dependent hydrolases"/>
    <property type="match status" value="1"/>
</dbReference>
<dbReference type="PANTHER" id="PTHR22642">
    <property type="entry name" value="IMIDAZOLONEPROPIONASE"/>
    <property type="match status" value="1"/>
</dbReference>
<dbReference type="EMBL" id="UGVC01000001">
    <property type="protein sequence ID" value="SUD92012.1"/>
    <property type="molecule type" value="Genomic_DNA"/>
</dbReference>
<dbReference type="Gene3D" id="2.30.40.10">
    <property type="entry name" value="Urease, subunit C, domain 1"/>
    <property type="match status" value="1"/>
</dbReference>
<dbReference type="RefSeq" id="WP_028859483.1">
    <property type="nucleotide sequence ID" value="NZ_CAJHAQ010000001.1"/>
</dbReference>
<dbReference type="STRING" id="1123034.GCA_000685805_02013"/>
<dbReference type="PANTHER" id="PTHR22642:SF21">
    <property type="entry name" value="PERIPLASMIC PROTEIN"/>
    <property type="match status" value="1"/>
</dbReference>
<feature type="chain" id="PRO_5016871747" evidence="2">
    <location>
        <begin position="25"/>
        <end position="621"/>
    </location>
</feature>
<dbReference type="Proteomes" id="UP000254123">
    <property type="component" value="Unassembled WGS sequence"/>
</dbReference>
<keyword evidence="5" id="KW-1185">Reference proteome</keyword>
<dbReference type="Gene3D" id="3.10.310.70">
    <property type="match status" value="1"/>
</dbReference>
<dbReference type="Pfam" id="PF07969">
    <property type="entry name" value="Amidohydro_3"/>
    <property type="match status" value="1"/>
</dbReference>
<gene>
    <name evidence="4" type="primary">nfdA_3</name>
    <name evidence="4" type="ORF">NCTC10526_02392</name>
</gene>
<proteinExistence type="predicted"/>
<dbReference type="GO" id="GO:0016810">
    <property type="term" value="F:hydrolase activity, acting on carbon-nitrogen (but not peptide) bonds"/>
    <property type="evidence" value="ECO:0007669"/>
    <property type="project" value="InterPro"/>
</dbReference>
<evidence type="ECO:0000256" key="1">
    <source>
        <dbReference type="SAM" id="MobiDB-lite"/>
    </source>
</evidence>
<sequence>MKHFKQKKNIILLAGAASILSACATQTSSQGAQGGYNTLQSADMIVTNAKIAVMDKDRTTAEAIAIKDGKVLRTGSDEEILRLRNANTQVIDGNGRMLIPGLNDSHLHITRGGRFYNSELRWDGVTSLKEALRMLKEQAERTPEGQWVRVIGGWSPYQFEEKRMPTIEEINEATGDTPAFVLYLYSRGWLNKAGMKALNIDRNTQPPNDQSRYEKDENGDPTGVLLAEPNAMILYQVIGKMPQLSKQEMLNSTKHFHHELNRFGLTSAIDAGGGGHTFPDDYEASKALATSGDSSLRISYYLFPQKAGEERQAFETWMTNHTASVNEDIAHEHGYELKGGGEYMTWAAGDFENFLADKPLIKDNKGWRESTKEVIQMHVDKGWPFRQHSTYGENTALIVDLVDEIDRENNGKIKNEMRWAIDHGETITDETLREIKRLNGGVSVQDRMAYAGEYFVERYGADAAKTTPPFKKIFDMGIPLGSGTDGTRVASYNPWISLYWMTTGKTVGGTQLYDKDNILDRDDALEVYTSGGAWFSNEEDVKGTLEPGKYADFVLLSDDYFTVPEEKIKTIESVLTVVDGKVVYGAGEYNKLNPQLPEVIPSWSPVKYYGGYQNSGEPEAR</sequence>
<evidence type="ECO:0000259" key="3">
    <source>
        <dbReference type="Pfam" id="PF07969"/>
    </source>
</evidence>
<dbReference type="Gene3D" id="3.20.20.140">
    <property type="entry name" value="Metal-dependent hydrolases"/>
    <property type="match status" value="1"/>
</dbReference>
<feature type="domain" description="Amidohydrolase 3" evidence="3">
    <location>
        <begin position="89"/>
        <end position="584"/>
    </location>
</feature>
<dbReference type="SUPFAM" id="SSF51556">
    <property type="entry name" value="Metallo-dependent hydrolases"/>
    <property type="match status" value="1"/>
</dbReference>
<organism evidence="4 5">
    <name type="scientific">Psychrobacter phenylpyruvicus</name>
    <dbReference type="NCBI Taxonomy" id="29432"/>
    <lineage>
        <taxon>Bacteria</taxon>
        <taxon>Pseudomonadati</taxon>
        <taxon>Pseudomonadota</taxon>
        <taxon>Gammaproteobacteria</taxon>
        <taxon>Moraxellales</taxon>
        <taxon>Moraxellaceae</taxon>
        <taxon>Psychrobacter</taxon>
    </lineage>
</organism>
<dbReference type="InterPro" id="IPR033932">
    <property type="entry name" value="YtcJ-like"/>
</dbReference>
<dbReference type="InterPro" id="IPR011059">
    <property type="entry name" value="Metal-dep_hydrolase_composite"/>
</dbReference>
<keyword evidence="4" id="KW-0378">Hydrolase</keyword>
<feature type="signal peptide" evidence="2">
    <location>
        <begin position="1"/>
        <end position="24"/>
    </location>
</feature>
<feature type="region of interest" description="Disordered" evidence="1">
    <location>
        <begin position="200"/>
        <end position="220"/>
    </location>
</feature>
<dbReference type="AlphaFoldDB" id="A0A379LQC8"/>
<keyword evidence="2" id="KW-0732">Signal</keyword>